<dbReference type="Gene3D" id="3.40.50.620">
    <property type="entry name" value="HUPs"/>
    <property type="match status" value="1"/>
</dbReference>
<gene>
    <name evidence="10" type="ORF">BEWA_038330</name>
</gene>
<evidence type="ECO:0000256" key="5">
    <source>
        <dbReference type="ARBA" id="ARBA00022917"/>
    </source>
</evidence>
<dbReference type="GO" id="GO:0006437">
    <property type="term" value="P:tyrosyl-tRNA aminoacylation"/>
    <property type="evidence" value="ECO:0007669"/>
    <property type="project" value="InterPro"/>
</dbReference>
<evidence type="ECO:0000256" key="3">
    <source>
        <dbReference type="ARBA" id="ARBA00022741"/>
    </source>
</evidence>
<evidence type="ECO:0000313" key="11">
    <source>
        <dbReference type="Proteomes" id="UP000031512"/>
    </source>
</evidence>
<dbReference type="EC" id="6.1.1.1" evidence="1"/>
<evidence type="ECO:0000256" key="1">
    <source>
        <dbReference type="ARBA" id="ARBA00013160"/>
    </source>
</evidence>
<keyword evidence="3 9" id="KW-0547">Nucleotide-binding</keyword>
<dbReference type="AlphaFoldDB" id="L1LEP2"/>
<evidence type="ECO:0000256" key="4">
    <source>
        <dbReference type="ARBA" id="ARBA00022840"/>
    </source>
</evidence>
<dbReference type="OrthoDB" id="337870at2759"/>
<keyword evidence="5 9" id="KW-0648">Protein biosynthesis</keyword>
<evidence type="ECO:0000256" key="8">
    <source>
        <dbReference type="ARBA" id="ARBA00048248"/>
    </source>
</evidence>
<dbReference type="Proteomes" id="UP000031512">
    <property type="component" value="Unassembled WGS sequence"/>
</dbReference>
<evidence type="ECO:0000256" key="7">
    <source>
        <dbReference type="ARBA" id="ARBA00033323"/>
    </source>
</evidence>
<dbReference type="eggNOG" id="KOG2623">
    <property type="taxonomic scope" value="Eukaryota"/>
</dbReference>
<keyword evidence="6 9" id="KW-0030">Aminoacyl-tRNA synthetase</keyword>
<protein>
    <recommendedName>
        <fullName evidence="1">tyrosine--tRNA ligase</fullName>
        <ecNumber evidence="1">6.1.1.1</ecNumber>
    </recommendedName>
    <alternativeName>
        <fullName evidence="7">Tyrosyl-tRNA synthetase</fullName>
    </alternativeName>
</protein>
<keyword evidence="11" id="KW-1185">Reference proteome</keyword>
<comment type="caution">
    <text evidence="10">The sequence shown here is derived from an EMBL/GenBank/DDBJ whole genome shotgun (WGS) entry which is preliminary data.</text>
</comment>
<dbReference type="GeneID" id="15803160"/>
<keyword evidence="2 9" id="KW-0436">Ligase</keyword>
<keyword evidence="4 9" id="KW-0067">ATP-binding</keyword>
<dbReference type="VEuPathDB" id="PiroplasmaDB:BEWA_038330"/>
<dbReference type="GO" id="GO:0005829">
    <property type="term" value="C:cytosol"/>
    <property type="evidence" value="ECO:0007669"/>
    <property type="project" value="TreeGrafter"/>
</dbReference>
<dbReference type="Pfam" id="PF00579">
    <property type="entry name" value="tRNA-synt_1b"/>
    <property type="match status" value="1"/>
</dbReference>
<dbReference type="NCBIfam" id="TIGR00234">
    <property type="entry name" value="tyrS"/>
    <property type="match status" value="1"/>
</dbReference>
<dbReference type="EMBL" id="ACOU01000002">
    <property type="protein sequence ID" value="EKX73796.1"/>
    <property type="molecule type" value="Genomic_DNA"/>
</dbReference>
<comment type="similarity">
    <text evidence="9">Belongs to the class-I aminoacyl-tRNA synthetase family.</text>
</comment>
<proteinExistence type="inferred from homology"/>
<dbReference type="InterPro" id="IPR002305">
    <property type="entry name" value="aa-tRNA-synth_Ic"/>
</dbReference>
<dbReference type="PANTHER" id="PTHR11766:SF0">
    <property type="entry name" value="TYROSINE--TRNA LIGASE, MITOCHONDRIAL"/>
    <property type="match status" value="1"/>
</dbReference>
<evidence type="ECO:0000256" key="6">
    <source>
        <dbReference type="ARBA" id="ARBA00023146"/>
    </source>
</evidence>
<dbReference type="GO" id="GO:0005524">
    <property type="term" value="F:ATP binding"/>
    <property type="evidence" value="ECO:0007669"/>
    <property type="project" value="UniProtKB-KW"/>
</dbReference>
<name>L1LEP2_THEEQ</name>
<dbReference type="GO" id="GO:0005739">
    <property type="term" value="C:mitochondrion"/>
    <property type="evidence" value="ECO:0007669"/>
    <property type="project" value="TreeGrafter"/>
</dbReference>
<reference evidence="10 11" key="1">
    <citation type="journal article" date="2012" name="BMC Genomics">
        <title>Comparative genomic analysis and phylogenetic position of Theileria equi.</title>
        <authorList>
            <person name="Kappmeyer L.S."/>
            <person name="Thiagarajan M."/>
            <person name="Herndon D.R."/>
            <person name="Ramsay J.D."/>
            <person name="Caler E."/>
            <person name="Djikeng A."/>
            <person name="Gillespie J.J."/>
            <person name="Lau A.O."/>
            <person name="Roalson E.H."/>
            <person name="Silva J.C."/>
            <person name="Silva M.G."/>
            <person name="Suarez C.E."/>
            <person name="Ueti M.W."/>
            <person name="Nene V.M."/>
            <person name="Mealey R.H."/>
            <person name="Knowles D.P."/>
            <person name="Brayton K.A."/>
        </authorList>
    </citation>
    <scope>NUCLEOTIDE SEQUENCE [LARGE SCALE GENOMIC DNA]</scope>
    <source>
        <strain evidence="10 11">WA</strain>
    </source>
</reference>
<organism evidence="10 11">
    <name type="scientific">Theileria equi strain WA</name>
    <dbReference type="NCBI Taxonomy" id="1537102"/>
    <lineage>
        <taxon>Eukaryota</taxon>
        <taxon>Sar</taxon>
        <taxon>Alveolata</taxon>
        <taxon>Apicomplexa</taxon>
        <taxon>Aconoidasida</taxon>
        <taxon>Piroplasmida</taxon>
        <taxon>Theileriidae</taxon>
        <taxon>Theileria</taxon>
    </lineage>
</organism>
<evidence type="ECO:0000256" key="2">
    <source>
        <dbReference type="ARBA" id="ARBA00022598"/>
    </source>
</evidence>
<dbReference type="GO" id="GO:0004831">
    <property type="term" value="F:tyrosine-tRNA ligase activity"/>
    <property type="evidence" value="ECO:0007669"/>
    <property type="project" value="UniProtKB-EC"/>
</dbReference>
<dbReference type="SUPFAM" id="SSF52374">
    <property type="entry name" value="Nucleotidylyl transferase"/>
    <property type="match status" value="1"/>
</dbReference>
<evidence type="ECO:0000256" key="9">
    <source>
        <dbReference type="RuleBase" id="RU363036"/>
    </source>
</evidence>
<dbReference type="STRING" id="1537102.L1LEP2"/>
<dbReference type="PANTHER" id="PTHR11766">
    <property type="entry name" value="TYROSYL-TRNA SYNTHETASE"/>
    <property type="match status" value="1"/>
</dbReference>
<sequence length="583" mass="65602">MKFFGAISPFIALMFLSRLLEEKCQPLAFLHVQAFKSGHIHRKVNTIHASFSNFSSSSQPRDGQCPIKSGTPTVTSRFLADCVDRGLIFQATDMSKLDDLLCESAKGIFCQDSTYPAVYYGIDCTNNFIHEGTLLQLLLLRKFLSQKLNLVIVIGGGTTVVGDPSYKQRKNRIKKDGNVQVTKSTILDKPWNDSIVEEGNEKAILGAIYKILSPPLTVDGKEVYPNIINTSENDANISNRIKSPYNVIIINNRKLYENVSLMEYLEIVAKNMNLGRMLSRDSIKLRINNESDKVERKRPFSGINMDLSELMYMSLQAMDFIYVASKFNVKVQLGGSDQMGNIVSGLELADALGMKDLVGVTTPLLQDKHGEKISKSNANCLLKITRDTVPSVLWTHFRNIDDDLVLSYLKWLTDVSMEKIEDSINEHINTAKILLADELSAKLYGKESVDAIHKYGLSKDFQSLQPYLDGKMNVPIGEYNLFASFSQSVPHTRVSEEKLKEGIEFHELLDSVRIPFLATGIFYTNKQSIRDGICKINGRLETNIKHKVTCEDIKSIKSQDGHVLNYIVLQVGKRQIYFVLIDK</sequence>
<comment type="catalytic activity">
    <reaction evidence="8">
        <text>tRNA(Tyr) + L-tyrosine + ATP = L-tyrosyl-tRNA(Tyr) + AMP + diphosphate + H(+)</text>
        <dbReference type="Rhea" id="RHEA:10220"/>
        <dbReference type="Rhea" id="RHEA-COMP:9706"/>
        <dbReference type="Rhea" id="RHEA-COMP:9707"/>
        <dbReference type="ChEBI" id="CHEBI:15378"/>
        <dbReference type="ChEBI" id="CHEBI:30616"/>
        <dbReference type="ChEBI" id="CHEBI:33019"/>
        <dbReference type="ChEBI" id="CHEBI:58315"/>
        <dbReference type="ChEBI" id="CHEBI:78442"/>
        <dbReference type="ChEBI" id="CHEBI:78536"/>
        <dbReference type="ChEBI" id="CHEBI:456215"/>
        <dbReference type="EC" id="6.1.1.1"/>
    </reaction>
</comment>
<accession>L1LEP2</accession>
<dbReference type="Gene3D" id="1.10.240.10">
    <property type="entry name" value="Tyrosyl-Transfer RNA Synthetase"/>
    <property type="match status" value="1"/>
</dbReference>
<dbReference type="KEGG" id="beq:BEWA_038330"/>
<dbReference type="InterPro" id="IPR014729">
    <property type="entry name" value="Rossmann-like_a/b/a_fold"/>
</dbReference>
<dbReference type="InterPro" id="IPR024088">
    <property type="entry name" value="Tyr-tRNA-ligase_bac-type"/>
</dbReference>
<evidence type="ECO:0000313" key="10">
    <source>
        <dbReference type="EMBL" id="EKX73796.1"/>
    </source>
</evidence>
<dbReference type="RefSeq" id="XP_004833248.1">
    <property type="nucleotide sequence ID" value="XM_004833191.1"/>
</dbReference>
<dbReference type="InterPro" id="IPR002307">
    <property type="entry name" value="Tyr-tRNA-ligase"/>
</dbReference>